<proteinExistence type="predicted"/>
<organism evidence="1 2">
    <name type="scientific">Planktothrix rubescens CCAP 1459/22</name>
    <dbReference type="NCBI Taxonomy" id="329571"/>
    <lineage>
        <taxon>Bacteria</taxon>
        <taxon>Bacillati</taxon>
        <taxon>Cyanobacteriota</taxon>
        <taxon>Cyanophyceae</taxon>
        <taxon>Oscillatoriophycideae</taxon>
        <taxon>Oscillatoriales</taxon>
        <taxon>Microcoleaceae</taxon>
        <taxon>Planktothrix</taxon>
    </lineage>
</organism>
<dbReference type="EMBL" id="CZCZ02000013">
    <property type="protein sequence ID" value="CAC5343130.1"/>
    <property type="molecule type" value="Genomic_DNA"/>
</dbReference>
<keyword evidence="2" id="KW-1185">Reference proteome</keyword>
<name>A0A6J7ZKH4_PLARU</name>
<reference evidence="1" key="1">
    <citation type="submission" date="2020-05" db="EMBL/GenBank/DDBJ databases">
        <authorList>
            <consortium name="Genoscope - CEA"/>
            <person name="William W."/>
        </authorList>
    </citation>
    <scope>NUCLEOTIDE SEQUENCE [LARGE SCALE GENOMIC DNA]</scope>
    <source>
        <strain evidence="1">PCC 7821</strain>
    </source>
</reference>
<sequence>MCCSLAIAKFTGENPVINVNIVAVTIIPKKLDFVLGKWGCLTGSNLKSERD</sequence>
<dbReference type="AlphaFoldDB" id="A0A6J7ZKH4"/>
<comment type="caution">
    <text evidence="1">The sequence shown here is derived from an EMBL/GenBank/DDBJ whole genome shotgun (WGS) entry which is preliminary data.</text>
</comment>
<dbReference type="Proteomes" id="UP000196521">
    <property type="component" value="Chromosome"/>
</dbReference>
<dbReference type="EMBL" id="LR812490">
    <property type="protein sequence ID" value="CAC5343130.1"/>
    <property type="molecule type" value="Genomic_DNA"/>
</dbReference>
<gene>
    <name evidence="1" type="ORF">PLAN_30368</name>
</gene>
<protein>
    <submittedName>
        <fullName evidence="1">Uncharacterized protein</fullName>
    </submittedName>
</protein>
<accession>A0A6J7ZKH4</accession>
<evidence type="ECO:0000313" key="1">
    <source>
        <dbReference type="EMBL" id="CAC5343130.1"/>
    </source>
</evidence>
<evidence type="ECO:0000313" key="2">
    <source>
        <dbReference type="Proteomes" id="UP000196521"/>
    </source>
</evidence>